<dbReference type="STRING" id="512399.A8709_09805"/>
<dbReference type="Pfam" id="PF00440">
    <property type="entry name" value="TetR_N"/>
    <property type="match status" value="1"/>
</dbReference>
<sequence length="191" mass="21883">MDRRIKKNQEAIMKALLSLMAEKDFSKITINEIAERADVNRGTIYSHYMDKYDLLDACIETHLDQLMASCMPIEGVELFPSKNSLLRTFELMEKNASLYTTLLTNKGVPPFRNRVQAMLEKGIQEQITTNHHDLGLHTDVLVQFLSSATVGVIEWWFTHAMPYSAAEITDQLWTLLELNQMIPRTSPVQPL</sequence>
<name>A0A1C1A5U4_9BACL</name>
<dbReference type="OrthoDB" id="9810250at2"/>
<dbReference type="PANTHER" id="PTHR43479">
    <property type="entry name" value="ACREF/ENVCD OPERON REPRESSOR-RELATED"/>
    <property type="match status" value="1"/>
</dbReference>
<gene>
    <name evidence="4" type="ORF">A8709_09805</name>
</gene>
<protein>
    <submittedName>
        <fullName evidence="4">TetR family transcriptional regulator</fullName>
    </submittedName>
</protein>
<dbReference type="PRINTS" id="PR00455">
    <property type="entry name" value="HTHTETR"/>
</dbReference>
<evidence type="ECO:0000256" key="1">
    <source>
        <dbReference type="ARBA" id="ARBA00023125"/>
    </source>
</evidence>
<feature type="DNA-binding region" description="H-T-H motif" evidence="2">
    <location>
        <begin position="29"/>
        <end position="48"/>
    </location>
</feature>
<dbReference type="RefSeq" id="WP_065851413.1">
    <property type="nucleotide sequence ID" value="NZ_LYPC01000012.1"/>
</dbReference>
<organism evidence="4 5">
    <name type="scientific">Paenibacillus pectinilyticus</name>
    <dbReference type="NCBI Taxonomy" id="512399"/>
    <lineage>
        <taxon>Bacteria</taxon>
        <taxon>Bacillati</taxon>
        <taxon>Bacillota</taxon>
        <taxon>Bacilli</taxon>
        <taxon>Bacillales</taxon>
        <taxon>Paenibacillaceae</taxon>
        <taxon>Paenibacillus</taxon>
    </lineage>
</organism>
<comment type="caution">
    <text evidence="4">The sequence shown here is derived from an EMBL/GenBank/DDBJ whole genome shotgun (WGS) entry which is preliminary data.</text>
</comment>
<keyword evidence="1 2" id="KW-0238">DNA-binding</keyword>
<dbReference type="InterPro" id="IPR039532">
    <property type="entry name" value="TetR_C_Firmicutes"/>
</dbReference>
<evidence type="ECO:0000313" key="4">
    <source>
        <dbReference type="EMBL" id="OCT15909.1"/>
    </source>
</evidence>
<dbReference type="PROSITE" id="PS50977">
    <property type="entry name" value="HTH_TETR_2"/>
    <property type="match status" value="1"/>
</dbReference>
<dbReference type="Pfam" id="PF14278">
    <property type="entry name" value="TetR_C_8"/>
    <property type="match status" value="1"/>
</dbReference>
<proteinExistence type="predicted"/>
<reference evidence="5" key="1">
    <citation type="submission" date="2016-05" db="EMBL/GenBank/DDBJ databases">
        <title>Paenibacillus oryzae. sp. nov., isolated from the rice root.</title>
        <authorList>
            <person name="Zhang J."/>
            <person name="Zhang X."/>
        </authorList>
    </citation>
    <scope>NUCLEOTIDE SEQUENCE [LARGE SCALE GENOMIC DNA]</scope>
    <source>
        <strain evidence="5">KCTC13222</strain>
    </source>
</reference>
<dbReference type="Gene3D" id="1.10.357.10">
    <property type="entry name" value="Tetracycline Repressor, domain 2"/>
    <property type="match status" value="1"/>
</dbReference>
<feature type="domain" description="HTH tetR-type" evidence="3">
    <location>
        <begin position="6"/>
        <end position="66"/>
    </location>
</feature>
<dbReference type="Proteomes" id="UP000093309">
    <property type="component" value="Unassembled WGS sequence"/>
</dbReference>
<dbReference type="PANTHER" id="PTHR43479:SF7">
    <property type="entry name" value="TETR-FAMILY TRANSCRIPTIONAL REGULATOR"/>
    <property type="match status" value="1"/>
</dbReference>
<dbReference type="EMBL" id="LYPC01000012">
    <property type="protein sequence ID" value="OCT15909.1"/>
    <property type="molecule type" value="Genomic_DNA"/>
</dbReference>
<accession>A0A1C1A5U4</accession>
<evidence type="ECO:0000313" key="5">
    <source>
        <dbReference type="Proteomes" id="UP000093309"/>
    </source>
</evidence>
<dbReference type="GO" id="GO:0003677">
    <property type="term" value="F:DNA binding"/>
    <property type="evidence" value="ECO:0007669"/>
    <property type="project" value="UniProtKB-UniRule"/>
</dbReference>
<keyword evidence="5" id="KW-1185">Reference proteome</keyword>
<dbReference type="InterPro" id="IPR001647">
    <property type="entry name" value="HTH_TetR"/>
</dbReference>
<dbReference type="InterPro" id="IPR009057">
    <property type="entry name" value="Homeodomain-like_sf"/>
</dbReference>
<dbReference type="AlphaFoldDB" id="A0A1C1A5U4"/>
<evidence type="ECO:0000256" key="2">
    <source>
        <dbReference type="PROSITE-ProRule" id="PRU00335"/>
    </source>
</evidence>
<dbReference type="SUPFAM" id="SSF46689">
    <property type="entry name" value="Homeodomain-like"/>
    <property type="match status" value="1"/>
</dbReference>
<evidence type="ECO:0000259" key="3">
    <source>
        <dbReference type="PROSITE" id="PS50977"/>
    </source>
</evidence>
<dbReference type="InterPro" id="IPR050624">
    <property type="entry name" value="HTH-type_Tx_Regulator"/>
</dbReference>